<evidence type="ECO:0000256" key="1">
    <source>
        <dbReference type="ARBA" id="ARBA00004071"/>
    </source>
</evidence>
<evidence type="ECO:0000256" key="5">
    <source>
        <dbReference type="ARBA" id="ARBA00022801"/>
    </source>
</evidence>
<dbReference type="InterPro" id="IPR057739">
    <property type="entry name" value="Glyco_hydro_29_N"/>
</dbReference>
<sequence length="511" mass="58553">MKKRTSMILSALAVAWSMGGSGCASDGKEQKASEEPRFEENWDSLKQYEVPEWFKDAKLGIFIHWGPYAVPAYGSEWYPRLMYMDSVVWNPKGEIVSEKPSEIYDYHVENWGELDEFGYKDFIPMFTAENFDAKEWIDLFKKAGAKYIVPVAEHHDGFAMYQSSHTKWDAVEMGPKQDILGELVKEGREQGLKVGASSHFAFNWDYFNKTGDASDQTFSDLYGRSHSPYVPADEQFLELWWKRTKEIIDNYQPDVLWFDFVLDREEYRPYHPKLAAYYYNKGLDWGKEVVLQNKNFDDFESYPPGTNVLDLERGKMSDIHEYPWQTDTSIGANSWGYVSNWISKTPNTIVDDLIDIVSKNGCLLLNVGPKADGTIPEDQKEVLLAIGKWLDQNGEAIYGTTHWKTFGEGPTEVATGHHTEGKNKDLTGKDFRFTQKDGNIYAIAMDWPDSGKAEIESFRAGSDLLDQEIKEVTLLGHDGQLTWKQGEEHLLIDLPDNKPGDFAYVFKIKLN</sequence>
<proteinExistence type="inferred from homology"/>
<dbReference type="InterPro" id="IPR000933">
    <property type="entry name" value="Glyco_hydro_29"/>
</dbReference>
<keyword evidence="4 7" id="KW-0732">Signal</keyword>
<dbReference type="PROSITE" id="PS51257">
    <property type="entry name" value="PROKAR_LIPOPROTEIN"/>
    <property type="match status" value="1"/>
</dbReference>
<dbReference type="InterPro" id="IPR013780">
    <property type="entry name" value="Glyco_hydro_b"/>
</dbReference>
<evidence type="ECO:0000256" key="6">
    <source>
        <dbReference type="ARBA" id="ARBA00023295"/>
    </source>
</evidence>
<dbReference type="RefSeq" id="WP_112782949.1">
    <property type="nucleotide sequence ID" value="NZ_CP030041.1"/>
</dbReference>
<evidence type="ECO:0000256" key="3">
    <source>
        <dbReference type="ARBA" id="ARBA00012662"/>
    </source>
</evidence>
<comment type="function">
    <text evidence="1">Alpha-L-fucosidase is responsible for hydrolyzing the alpha-1,6-linked fucose joined to the reducing-end N-acetylglucosamine of the carbohydrate moieties of glycoproteins.</text>
</comment>
<comment type="similarity">
    <text evidence="2">Belongs to the glycosyl hydrolase 29 family.</text>
</comment>
<dbReference type="Pfam" id="PF16757">
    <property type="entry name" value="Fucosidase_C"/>
    <property type="match status" value="1"/>
</dbReference>
<keyword evidence="11" id="KW-1185">Reference proteome</keyword>
<dbReference type="PANTHER" id="PTHR10030">
    <property type="entry name" value="ALPHA-L-FUCOSIDASE"/>
    <property type="match status" value="1"/>
</dbReference>
<evidence type="ECO:0000256" key="7">
    <source>
        <dbReference type="SAM" id="SignalP"/>
    </source>
</evidence>
<evidence type="ECO:0000256" key="2">
    <source>
        <dbReference type="ARBA" id="ARBA00007951"/>
    </source>
</evidence>
<accession>A0A2Z4IFJ1</accession>
<organism evidence="10 11">
    <name type="scientific">Echinicola strongylocentroti</name>
    <dbReference type="NCBI Taxonomy" id="1795355"/>
    <lineage>
        <taxon>Bacteria</taxon>
        <taxon>Pseudomonadati</taxon>
        <taxon>Bacteroidota</taxon>
        <taxon>Cytophagia</taxon>
        <taxon>Cytophagales</taxon>
        <taxon>Cyclobacteriaceae</taxon>
        <taxon>Echinicola</taxon>
    </lineage>
</organism>
<dbReference type="KEGG" id="est:DN752_05060"/>
<dbReference type="Proteomes" id="UP000248688">
    <property type="component" value="Chromosome"/>
</dbReference>
<dbReference type="PIRSF" id="PIRSF001092">
    <property type="entry name" value="Alpha-L-fucosidase"/>
    <property type="match status" value="1"/>
</dbReference>
<dbReference type="EC" id="3.2.1.51" evidence="3"/>
<name>A0A2Z4IFJ1_9BACT</name>
<dbReference type="GO" id="GO:0005764">
    <property type="term" value="C:lysosome"/>
    <property type="evidence" value="ECO:0007669"/>
    <property type="project" value="TreeGrafter"/>
</dbReference>
<feature type="domain" description="Glycoside hydrolase family 29 N-terminal" evidence="8">
    <location>
        <begin position="30"/>
        <end position="395"/>
    </location>
</feature>
<gene>
    <name evidence="10" type="ORF">DN752_05060</name>
</gene>
<dbReference type="GO" id="GO:0016139">
    <property type="term" value="P:glycoside catabolic process"/>
    <property type="evidence" value="ECO:0007669"/>
    <property type="project" value="TreeGrafter"/>
</dbReference>
<dbReference type="InterPro" id="IPR017853">
    <property type="entry name" value="GH"/>
</dbReference>
<dbReference type="Pfam" id="PF01120">
    <property type="entry name" value="Alpha_L_fucos"/>
    <property type="match status" value="1"/>
</dbReference>
<dbReference type="AlphaFoldDB" id="A0A2Z4IFJ1"/>
<evidence type="ECO:0000313" key="10">
    <source>
        <dbReference type="EMBL" id="AWW29549.1"/>
    </source>
</evidence>
<dbReference type="InterPro" id="IPR016286">
    <property type="entry name" value="FUC_metazoa-typ"/>
</dbReference>
<feature type="chain" id="PRO_5016318166" description="alpha-L-fucosidase" evidence="7">
    <location>
        <begin position="25"/>
        <end position="511"/>
    </location>
</feature>
<evidence type="ECO:0000313" key="11">
    <source>
        <dbReference type="Proteomes" id="UP000248688"/>
    </source>
</evidence>
<keyword evidence="5" id="KW-0378">Hydrolase</keyword>
<dbReference type="PRINTS" id="PR00741">
    <property type="entry name" value="GLHYDRLASE29"/>
</dbReference>
<dbReference type="GO" id="GO:0004560">
    <property type="term" value="F:alpha-L-fucosidase activity"/>
    <property type="evidence" value="ECO:0007669"/>
    <property type="project" value="InterPro"/>
</dbReference>
<dbReference type="GO" id="GO:0006004">
    <property type="term" value="P:fucose metabolic process"/>
    <property type="evidence" value="ECO:0007669"/>
    <property type="project" value="InterPro"/>
</dbReference>
<dbReference type="SMART" id="SM00812">
    <property type="entry name" value="Alpha_L_fucos"/>
    <property type="match status" value="1"/>
</dbReference>
<reference evidence="10 11" key="1">
    <citation type="submission" date="2018-06" db="EMBL/GenBank/DDBJ databases">
        <title>Echinicola strongylocentroti sp. nov., isolated from a sea urchin Strongylocentrotus intermedius.</title>
        <authorList>
            <person name="Bae S.S."/>
        </authorList>
    </citation>
    <scope>NUCLEOTIDE SEQUENCE [LARGE SCALE GENOMIC DNA]</scope>
    <source>
        <strain evidence="10 11">MEBiC08714</strain>
    </source>
</reference>
<dbReference type="Gene3D" id="3.20.20.80">
    <property type="entry name" value="Glycosidases"/>
    <property type="match status" value="1"/>
</dbReference>
<feature type="domain" description="Alpha-L-fucosidase C-terminal" evidence="9">
    <location>
        <begin position="424"/>
        <end position="509"/>
    </location>
</feature>
<dbReference type="InterPro" id="IPR031919">
    <property type="entry name" value="Fucosidase_C"/>
</dbReference>
<evidence type="ECO:0000256" key="4">
    <source>
        <dbReference type="ARBA" id="ARBA00022729"/>
    </source>
</evidence>
<protein>
    <recommendedName>
        <fullName evidence="3">alpha-L-fucosidase</fullName>
        <ecNumber evidence="3">3.2.1.51</ecNumber>
    </recommendedName>
</protein>
<evidence type="ECO:0000259" key="9">
    <source>
        <dbReference type="Pfam" id="PF16757"/>
    </source>
</evidence>
<feature type="signal peptide" evidence="7">
    <location>
        <begin position="1"/>
        <end position="24"/>
    </location>
</feature>
<dbReference type="EMBL" id="CP030041">
    <property type="protein sequence ID" value="AWW29549.1"/>
    <property type="molecule type" value="Genomic_DNA"/>
</dbReference>
<evidence type="ECO:0000259" key="8">
    <source>
        <dbReference type="Pfam" id="PF01120"/>
    </source>
</evidence>
<dbReference type="OrthoDB" id="974797at2"/>
<dbReference type="SUPFAM" id="SSF51445">
    <property type="entry name" value="(Trans)glycosidases"/>
    <property type="match status" value="1"/>
</dbReference>
<dbReference type="Gene3D" id="2.60.40.1180">
    <property type="entry name" value="Golgi alpha-mannosidase II"/>
    <property type="match status" value="1"/>
</dbReference>
<keyword evidence="6" id="KW-0326">Glycosidase</keyword>
<dbReference type="PANTHER" id="PTHR10030:SF37">
    <property type="entry name" value="ALPHA-L-FUCOSIDASE-RELATED"/>
    <property type="match status" value="1"/>
</dbReference>